<proteinExistence type="predicted"/>
<dbReference type="Proteomes" id="UP000235371">
    <property type="component" value="Unassembled WGS sequence"/>
</dbReference>
<feature type="region of interest" description="Disordered" evidence="1">
    <location>
        <begin position="201"/>
        <end position="280"/>
    </location>
</feature>
<evidence type="ECO:0000256" key="1">
    <source>
        <dbReference type="SAM" id="MobiDB-lite"/>
    </source>
</evidence>
<sequence length="280" mass="30003">MYQCPLVCMRNRWGVRVDHPIMCFLDSANSLLKRCQCTGNTSHPLPHHNSRPTNLLAFPPTQNTQRQRTPHRTQSFLDTMQVFKWTINRSSTSLALYEKDTVGTQQLFCKLAFLSGVCPQLLCLGWRSHRNCGQRVFTFCSLILGRQGANHLAQSRDFNISDASTDTTTTAVIAGAAITDGGLGSVLLSILSAEASAFSPTQVSSTAPPSVERIPGPPTSTPSTASNPVSSTSSTSTGTPSSPLSSPVVSASTTMTSMNFTSPVSTSIAPLNSDKHNTIP</sequence>
<dbReference type="RefSeq" id="XP_024738909.1">
    <property type="nucleotide sequence ID" value="XM_024872178.1"/>
</dbReference>
<dbReference type="EMBL" id="KZ613785">
    <property type="protein sequence ID" value="PMD62005.1"/>
    <property type="molecule type" value="Genomic_DNA"/>
</dbReference>
<name>A0A2J6TG54_9HELO</name>
<protein>
    <submittedName>
        <fullName evidence="2">Uncharacterized protein</fullName>
    </submittedName>
</protein>
<keyword evidence="3" id="KW-1185">Reference proteome</keyword>
<evidence type="ECO:0000313" key="2">
    <source>
        <dbReference type="EMBL" id="PMD62005.1"/>
    </source>
</evidence>
<organism evidence="2 3">
    <name type="scientific">Hyaloscypha bicolor E</name>
    <dbReference type="NCBI Taxonomy" id="1095630"/>
    <lineage>
        <taxon>Eukaryota</taxon>
        <taxon>Fungi</taxon>
        <taxon>Dikarya</taxon>
        <taxon>Ascomycota</taxon>
        <taxon>Pezizomycotina</taxon>
        <taxon>Leotiomycetes</taxon>
        <taxon>Helotiales</taxon>
        <taxon>Hyaloscyphaceae</taxon>
        <taxon>Hyaloscypha</taxon>
        <taxon>Hyaloscypha bicolor</taxon>
    </lineage>
</organism>
<dbReference type="GeneID" id="36580259"/>
<feature type="compositionally biased region" description="Low complexity" evidence="1">
    <location>
        <begin position="221"/>
        <end position="254"/>
    </location>
</feature>
<gene>
    <name evidence="2" type="ORF">K444DRAFT_360587</name>
</gene>
<reference evidence="2 3" key="1">
    <citation type="submission" date="2016-04" db="EMBL/GenBank/DDBJ databases">
        <title>A degradative enzymes factory behind the ericoid mycorrhizal symbiosis.</title>
        <authorList>
            <consortium name="DOE Joint Genome Institute"/>
            <person name="Martino E."/>
            <person name="Morin E."/>
            <person name="Grelet G."/>
            <person name="Kuo A."/>
            <person name="Kohler A."/>
            <person name="Daghino S."/>
            <person name="Barry K."/>
            <person name="Choi C."/>
            <person name="Cichocki N."/>
            <person name="Clum A."/>
            <person name="Copeland A."/>
            <person name="Hainaut M."/>
            <person name="Haridas S."/>
            <person name="Labutti K."/>
            <person name="Lindquist E."/>
            <person name="Lipzen A."/>
            <person name="Khouja H.-R."/>
            <person name="Murat C."/>
            <person name="Ohm R."/>
            <person name="Olson A."/>
            <person name="Spatafora J."/>
            <person name="Veneault-Fourrey C."/>
            <person name="Henrissat B."/>
            <person name="Grigoriev I."/>
            <person name="Martin F."/>
            <person name="Perotto S."/>
        </authorList>
    </citation>
    <scope>NUCLEOTIDE SEQUENCE [LARGE SCALE GENOMIC DNA]</scope>
    <source>
        <strain evidence="2 3">E</strain>
    </source>
</reference>
<dbReference type="AlphaFoldDB" id="A0A2J6TG54"/>
<feature type="compositionally biased region" description="Polar residues" evidence="1">
    <location>
        <begin position="255"/>
        <end position="270"/>
    </location>
</feature>
<dbReference type="InParanoid" id="A0A2J6TG54"/>
<accession>A0A2J6TG54</accession>
<evidence type="ECO:0000313" key="3">
    <source>
        <dbReference type="Proteomes" id="UP000235371"/>
    </source>
</evidence>